<keyword evidence="11" id="KW-1185">Reference proteome</keyword>
<dbReference type="SUPFAM" id="SSF56214">
    <property type="entry name" value="4'-phosphopantetheinyl transferase"/>
    <property type="match status" value="1"/>
</dbReference>
<comment type="function">
    <text evidence="8">Transfers the 4'-phosphopantetheine moiety from coenzyme A to a Ser of acyl-carrier-protein.</text>
</comment>
<evidence type="ECO:0000256" key="1">
    <source>
        <dbReference type="ARBA" id="ARBA00022516"/>
    </source>
</evidence>
<dbReference type="EC" id="2.7.8.7" evidence="8"/>
<dbReference type="GO" id="GO:0008897">
    <property type="term" value="F:holo-[acyl-carrier-protein] synthase activity"/>
    <property type="evidence" value="ECO:0007669"/>
    <property type="project" value="UniProtKB-EC"/>
</dbReference>
<feature type="binding site" evidence="8">
    <location>
        <position position="8"/>
    </location>
    <ligand>
        <name>Mg(2+)</name>
        <dbReference type="ChEBI" id="CHEBI:18420"/>
    </ligand>
</feature>
<dbReference type="Gene3D" id="3.90.470.20">
    <property type="entry name" value="4'-phosphopantetheinyl transferase domain"/>
    <property type="match status" value="1"/>
</dbReference>
<feature type="domain" description="4'-phosphopantetheinyl transferase" evidence="9">
    <location>
        <begin position="4"/>
        <end position="105"/>
    </location>
</feature>
<evidence type="ECO:0000259" key="9">
    <source>
        <dbReference type="Pfam" id="PF01648"/>
    </source>
</evidence>
<keyword evidence="7 8" id="KW-0275">Fatty acid biosynthesis</keyword>
<comment type="similarity">
    <text evidence="8">Belongs to the P-Pant transferase superfamily. AcpS family.</text>
</comment>
<reference evidence="10" key="1">
    <citation type="submission" date="2020-12" db="EMBL/GenBank/DDBJ databases">
        <title>Taurinivorans muris gen. nov., sp. nov., fundamental and realized metabolic niche of a ubiquitous sulfidogenic bacterium in the murine intestine.</title>
        <authorList>
            <person name="Ye H."/>
            <person name="Hanson B.T."/>
            <person name="Loy A."/>
        </authorList>
    </citation>
    <scope>NUCLEOTIDE SEQUENCE</scope>
    <source>
        <strain evidence="10">LT0009</strain>
    </source>
</reference>
<evidence type="ECO:0000313" key="11">
    <source>
        <dbReference type="Proteomes" id="UP001058120"/>
    </source>
</evidence>
<keyword evidence="5 8" id="KW-0460">Magnesium</keyword>
<comment type="catalytic activity">
    <reaction evidence="8">
        <text>apo-[ACP] + CoA = holo-[ACP] + adenosine 3',5'-bisphosphate + H(+)</text>
        <dbReference type="Rhea" id="RHEA:12068"/>
        <dbReference type="Rhea" id="RHEA-COMP:9685"/>
        <dbReference type="Rhea" id="RHEA-COMP:9690"/>
        <dbReference type="ChEBI" id="CHEBI:15378"/>
        <dbReference type="ChEBI" id="CHEBI:29999"/>
        <dbReference type="ChEBI" id="CHEBI:57287"/>
        <dbReference type="ChEBI" id="CHEBI:58343"/>
        <dbReference type="ChEBI" id="CHEBI:64479"/>
        <dbReference type="EC" id="2.7.8.7"/>
    </reaction>
</comment>
<keyword evidence="2 8" id="KW-0808">Transferase</keyword>
<evidence type="ECO:0000313" key="10">
    <source>
        <dbReference type="EMBL" id="UWX05283.1"/>
    </source>
</evidence>
<dbReference type="Pfam" id="PF01648">
    <property type="entry name" value="ACPS"/>
    <property type="match status" value="1"/>
</dbReference>
<evidence type="ECO:0000256" key="4">
    <source>
        <dbReference type="ARBA" id="ARBA00022832"/>
    </source>
</evidence>
<sequence>MIIGIGTDIVVIERIEKNIARFGSAFLQKILTPAELAQMPVKNAKRQAEWTAARFACKEACVKALGTGFSEGIAPAHIQILRDEGKAPVLTLLAKAKEKADSLGVTRCFVSYSHEKNHTAVAFVVLTQQ</sequence>
<dbReference type="HAMAP" id="MF_00101">
    <property type="entry name" value="AcpS"/>
    <property type="match status" value="1"/>
</dbReference>
<keyword evidence="6 8" id="KW-0443">Lipid metabolism</keyword>
<evidence type="ECO:0000256" key="6">
    <source>
        <dbReference type="ARBA" id="ARBA00023098"/>
    </source>
</evidence>
<keyword evidence="3 8" id="KW-0479">Metal-binding</keyword>
<evidence type="ECO:0000256" key="5">
    <source>
        <dbReference type="ARBA" id="ARBA00022842"/>
    </source>
</evidence>
<evidence type="ECO:0000256" key="3">
    <source>
        <dbReference type="ARBA" id="ARBA00022723"/>
    </source>
</evidence>
<comment type="subcellular location">
    <subcellularLocation>
        <location evidence="8">Cytoplasm</location>
    </subcellularLocation>
</comment>
<dbReference type="InterPro" id="IPR037143">
    <property type="entry name" value="4-PPantetheinyl_Trfase_dom_sf"/>
</dbReference>
<name>A0ABY5XZG9_9BACT</name>
<dbReference type="NCBIfam" id="TIGR00516">
    <property type="entry name" value="acpS"/>
    <property type="match status" value="1"/>
</dbReference>
<keyword evidence="4 8" id="KW-0276">Fatty acid metabolism</keyword>
<accession>A0ABY5XZG9</accession>
<dbReference type="NCBIfam" id="TIGR00556">
    <property type="entry name" value="pantethn_trn"/>
    <property type="match status" value="1"/>
</dbReference>
<evidence type="ECO:0000256" key="7">
    <source>
        <dbReference type="ARBA" id="ARBA00023160"/>
    </source>
</evidence>
<dbReference type="InterPro" id="IPR008278">
    <property type="entry name" value="4-PPantetheinyl_Trfase_dom"/>
</dbReference>
<proteinExistence type="inferred from homology"/>
<gene>
    <name evidence="8 10" type="primary">acpS</name>
    <name evidence="10" type="ORF">JBF11_07450</name>
</gene>
<evidence type="ECO:0000256" key="8">
    <source>
        <dbReference type="HAMAP-Rule" id="MF_00101"/>
    </source>
</evidence>
<dbReference type="RefSeq" id="WP_334314855.1">
    <property type="nucleotide sequence ID" value="NZ_CP065938.1"/>
</dbReference>
<keyword evidence="8" id="KW-0963">Cytoplasm</keyword>
<organism evidence="10 11">
    <name type="scientific">Taurinivorans muris</name>
    <dbReference type="NCBI Taxonomy" id="2787751"/>
    <lineage>
        <taxon>Bacteria</taxon>
        <taxon>Pseudomonadati</taxon>
        <taxon>Thermodesulfobacteriota</taxon>
        <taxon>Desulfovibrionia</taxon>
        <taxon>Desulfovibrionales</taxon>
        <taxon>Desulfovibrionaceae</taxon>
        <taxon>Taurinivorans</taxon>
    </lineage>
</organism>
<dbReference type="EMBL" id="CP065938">
    <property type="protein sequence ID" value="UWX05283.1"/>
    <property type="molecule type" value="Genomic_DNA"/>
</dbReference>
<dbReference type="InterPro" id="IPR004568">
    <property type="entry name" value="Ppantetheine-prot_Trfase_dom"/>
</dbReference>
<feature type="binding site" evidence="8">
    <location>
        <position position="59"/>
    </location>
    <ligand>
        <name>Mg(2+)</name>
        <dbReference type="ChEBI" id="CHEBI:18420"/>
    </ligand>
</feature>
<dbReference type="Proteomes" id="UP001058120">
    <property type="component" value="Chromosome"/>
</dbReference>
<protein>
    <recommendedName>
        <fullName evidence="8">Holo-[acyl-carrier-protein] synthase</fullName>
        <shortName evidence="8">Holo-ACP synthase</shortName>
        <ecNumber evidence="8">2.7.8.7</ecNumber>
    </recommendedName>
    <alternativeName>
        <fullName evidence="8">4'-phosphopantetheinyl transferase AcpS</fullName>
    </alternativeName>
</protein>
<dbReference type="InterPro" id="IPR002582">
    <property type="entry name" value="ACPS"/>
</dbReference>
<comment type="cofactor">
    <cofactor evidence="8">
        <name>Mg(2+)</name>
        <dbReference type="ChEBI" id="CHEBI:18420"/>
    </cofactor>
</comment>
<keyword evidence="1 8" id="KW-0444">Lipid biosynthesis</keyword>
<evidence type="ECO:0000256" key="2">
    <source>
        <dbReference type="ARBA" id="ARBA00022679"/>
    </source>
</evidence>